<name>A0A240BJ12_SERFI</name>
<dbReference type="PROSITE" id="PS51257">
    <property type="entry name" value="PROKAR_LIPOPROTEIN"/>
    <property type="match status" value="1"/>
</dbReference>
<gene>
    <name evidence="2" type="ORF">SAMEA4384070_01286</name>
</gene>
<evidence type="ECO:0000313" key="3">
    <source>
        <dbReference type="Proteomes" id="UP000215134"/>
    </source>
</evidence>
<sequence>MRSPAIAPGQLNGNITMKKIMLILAAAAALSACAQPAAPPEDAKLKQAYSACINTAEGSPEKLQSCRAVLNVLKQEKRHRQFAEKETVRVMDYQNCLQAVHSGNGQAYDARCGKIWQEIRDNNN</sequence>
<feature type="chain" id="PRO_5012421590" description="Lipoprotein" evidence="1">
    <location>
        <begin position="35"/>
        <end position="124"/>
    </location>
</feature>
<reference evidence="2 3" key="1">
    <citation type="submission" date="2017-06" db="EMBL/GenBank/DDBJ databases">
        <authorList>
            <consortium name="Pathogen Informatics"/>
        </authorList>
    </citation>
    <scope>NUCLEOTIDE SEQUENCE [LARGE SCALE GENOMIC DNA]</scope>
    <source>
        <strain evidence="2 3">NCTC12148</strain>
    </source>
</reference>
<protein>
    <recommendedName>
        <fullName evidence="4">Lipoprotein</fullName>
    </recommendedName>
</protein>
<organism evidence="2 3">
    <name type="scientific">Serratia ficaria</name>
    <dbReference type="NCBI Taxonomy" id="61651"/>
    <lineage>
        <taxon>Bacteria</taxon>
        <taxon>Pseudomonadati</taxon>
        <taxon>Pseudomonadota</taxon>
        <taxon>Gammaproteobacteria</taxon>
        <taxon>Enterobacterales</taxon>
        <taxon>Yersiniaceae</taxon>
        <taxon>Serratia</taxon>
    </lineage>
</organism>
<dbReference type="Proteomes" id="UP000215134">
    <property type="component" value="Chromosome 1"/>
</dbReference>
<dbReference type="Pfam" id="PF13982">
    <property type="entry name" value="YbfN"/>
    <property type="match status" value="1"/>
</dbReference>
<keyword evidence="1" id="KW-0732">Signal</keyword>
<evidence type="ECO:0008006" key="4">
    <source>
        <dbReference type="Google" id="ProtNLM"/>
    </source>
</evidence>
<feature type="signal peptide" evidence="1">
    <location>
        <begin position="1"/>
        <end position="34"/>
    </location>
</feature>
<accession>A0A240BJ12</accession>
<dbReference type="EMBL" id="LT906479">
    <property type="protein sequence ID" value="SNV95911.1"/>
    <property type="molecule type" value="Genomic_DNA"/>
</dbReference>
<dbReference type="AlphaFoldDB" id="A0A240BJ12"/>
<dbReference type="KEGG" id="sfj:SAMEA4384070_1286"/>
<proteinExistence type="predicted"/>
<dbReference type="STRING" id="1411141.GCA_001590885_04276"/>
<evidence type="ECO:0000313" key="2">
    <source>
        <dbReference type="EMBL" id="SNV95911.1"/>
    </source>
</evidence>
<dbReference type="InterPro" id="IPR025727">
    <property type="entry name" value="YbfN-like"/>
</dbReference>
<keyword evidence="3" id="KW-1185">Reference proteome</keyword>
<evidence type="ECO:0000256" key="1">
    <source>
        <dbReference type="SAM" id="SignalP"/>
    </source>
</evidence>